<evidence type="ECO:0000313" key="2">
    <source>
        <dbReference type="Proteomes" id="UP000593577"/>
    </source>
</evidence>
<dbReference type="AlphaFoldDB" id="A0A7J8YRY3"/>
<protein>
    <submittedName>
        <fullName evidence="1">Uncharacterized protein</fullName>
    </submittedName>
</protein>
<proteinExistence type="predicted"/>
<name>A0A7J8YRY3_GOSAI</name>
<dbReference type="Proteomes" id="UP000593577">
    <property type="component" value="Unassembled WGS sequence"/>
</dbReference>
<keyword evidence="2" id="KW-1185">Reference proteome</keyword>
<dbReference type="EMBL" id="JABFAA010349195">
    <property type="protein sequence ID" value="MBA0702122.1"/>
    <property type="molecule type" value="Genomic_DNA"/>
</dbReference>
<accession>A0A7J8YRY3</accession>
<evidence type="ECO:0000313" key="1">
    <source>
        <dbReference type="EMBL" id="MBA0702122.1"/>
    </source>
</evidence>
<comment type="caution">
    <text evidence="1">The sequence shown here is derived from an EMBL/GenBank/DDBJ whole genome shotgun (WGS) entry which is preliminary data.</text>
</comment>
<reference evidence="1 2" key="1">
    <citation type="journal article" date="2019" name="Genome Biol. Evol.">
        <title>Insights into the evolution of the New World diploid cottons (Gossypium, subgenus Houzingenia) based on genome sequencing.</title>
        <authorList>
            <person name="Grover C.E."/>
            <person name="Arick M.A. 2nd"/>
            <person name="Thrash A."/>
            <person name="Conover J.L."/>
            <person name="Sanders W.S."/>
            <person name="Peterson D.G."/>
            <person name="Frelichowski J.E."/>
            <person name="Scheffler J.A."/>
            <person name="Scheffler B.E."/>
            <person name="Wendel J.F."/>
        </authorList>
    </citation>
    <scope>NUCLEOTIDE SEQUENCE [LARGE SCALE GENOMIC DNA]</scope>
    <source>
        <strain evidence="1">185</strain>
        <tissue evidence="1">Leaf</tissue>
    </source>
</reference>
<sequence>MVTIIQLLARNLCGIFQKKFMIQRRRCTSVQNLP</sequence>
<gene>
    <name evidence="1" type="ORF">Goari_020676</name>
</gene>
<organism evidence="1 2">
    <name type="scientific">Gossypium aridum</name>
    <name type="common">American cotton</name>
    <name type="synonym">Erioxylum aridum</name>
    <dbReference type="NCBI Taxonomy" id="34290"/>
    <lineage>
        <taxon>Eukaryota</taxon>
        <taxon>Viridiplantae</taxon>
        <taxon>Streptophyta</taxon>
        <taxon>Embryophyta</taxon>
        <taxon>Tracheophyta</taxon>
        <taxon>Spermatophyta</taxon>
        <taxon>Magnoliopsida</taxon>
        <taxon>eudicotyledons</taxon>
        <taxon>Gunneridae</taxon>
        <taxon>Pentapetalae</taxon>
        <taxon>rosids</taxon>
        <taxon>malvids</taxon>
        <taxon>Malvales</taxon>
        <taxon>Malvaceae</taxon>
        <taxon>Malvoideae</taxon>
        <taxon>Gossypium</taxon>
    </lineage>
</organism>